<dbReference type="OrthoDB" id="9774039at2"/>
<reference evidence="8 9" key="1">
    <citation type="submission" date="2015-06" db="EMBL/GenBank/DDBJ databases">
        <authorList>
            <person name="Wibberg Daniel"/>
        </authorList>
    </citation>
    <scope>NUCLEOTIDE SEQUENCE [LARGE SCALE GENOMIC DNA]</scope>
    <source>
        <strain evidence="8 9">T3/55T</strain>
    </source>
</reference>
<feature type="transmembrane region" description="Helical" evidence="6">
    <location>
        <begin position="297"/>
        <end position="318"/>
    </location>
</feature>
<keyword evidence="3 6" id="KW-0812">Transmembrane</keyword>
<dbReference type="GO" id="GO:0005886">
    <property type="term" value="C:plasma membrane"/>
    <property type="evidence" value="ECO:0007669"/>
    <property type="project" value="UniProtKB-SubCell"/>
</dbReference>
<dbReference type="GO" id="GO:0140359">
    <property type="term" value="F:ABC-type transporter activity"/>
    <property type="evidence" value="ECO:0007669"/>
    <property type="project" value="InterPro"/>
</dbReference>
<keyword evidence="5 6" id="KW-0472">Membrane</keyword>
<dbReference type="RefSeq" id="WP_103202525.1">
    <property type="nucleotide sequence ID" value="NZ_CVTD020000015.1"/>
</dbReference>
<gene>
    <name evidence="8" type="ORF">HHT355_1208</name>
</gene>
<name>A0A0H5SH72_HERHM</name>
<evidence type="ECO:0000256" key="5">
    <source>
        <dbReference type="ARBA" id="ARBA00023136"/>
    </source>
</evidence>
<dbReference type="InterPro" id="IPR013525">
    <property type="entry name" value="ABC2_TM"/>
</dbReference>
<evidence type="ECO:0000256" key="6">
    <source>
        <dbReference type="SAM" id="Phobius"/>
    </source>
</evidence>
<feature type="transmembrane region" description="Helical" evidence="6">
    <location>
        <begin position="352"/>
        <end position="374"/>
    </location>
</feature>
<dbReference type="PANTHER" id="PTHR30294:SF45">
    <property type="entry name" value="LINEARMYCIN RESISTANCE PERMEASE PROTEIN LNRN"/>
    <property type="match status" value="1"/>
</dbReference>
<evidence type="ECO:0000256" key="4">
    <source>
        <dbReference type="ARBA" id="ARBA00022989"/>
    </source>
</evidence>
<dbReference type="InterPro" id="IPR051449">
    <property type="entry name" value="ABC-2_transporter_component"/>
</dbReference>
<feature type="transmembrane region" description="Helical" evidence="6">
    <location>
        <begin position="18"/>
        <end position="37"/>
    </location>
</feature>
<dbReference type="PANTHER" id="PTHR30294">
    <property type="entry name" value="MEMBRANE COMPONENT OF ABC TRANSPORTER YHHJ-RELATED"/>
    <property type="match status" value="1"/>
</dbReference>
<keyword evidence="2" id="KW-1003">Cell membrane</keyword>
<protein>
    <submittedName>
        <fullName evidence="8">Putative membrane protein</fullName>
    </submittedName>
</protein>
<feature type="transmembrane region" description="Helical" evidence="6">
    <location>
        <begin position="192"/>
        <end position="211"/>
    </location>
</feature>
<organism evidence="8 9">
    <name type="scientific">Herbinix hemicellulosilytica</name>
    <dbReference type="NCBI Taxonomy" id="1564487"/>
    <lineage>
        <taxon>Bacteria</taxon>
        <taxon>Bacillati</taxon>
        <taxon>Bacillota</taxon>
        <taxon>Clostridia</taxon>
        <taxon>Lachnospirales</taxon>
        <taxon>Lachnospiraceae</taxon>
        <taxon>Herbinix</taxon>
    </lineage>
</organism>
<dbReference type="Pfam" id="PF12698">
    <property type="entry name" value="ABC2_membrane_3"/>
    <property type="match status" value="1"/>
</dbReference>
<evidence type="ECO:0000313" key="8">
    <source>
        <dbReference type="EMBL" id="CRZ34410.1"/>
    </source>
</evidence>
<feature type="transmembrane region" description="Helical" evidence="6">
    <location>
        <begin position="264"/>
        <end position="285"/>
    </location>
</feature>
<evidence type="ECO:0000256" key="3">
    <source>
        <dbReference type="ARBA" id="ARBA00022692"/>
    </source>
</evidence>
<comment type="subcellular location">
    <subcellularLocation>
        <location evidence="1">Cell membrane</location>
        <topology evidence="1">Multi-pass membrane protein</topology>
    </subcellularLocation>
</comment>
<proteinExistence type="predicted"/>
<keyword evidence="4 6" id="KW-1133">Transmembrane helix</keyword>
<evidence type="ECO:0000259" key="7">
    <source>
        <dbReference type="Pfam" id="PF12698"/>
    </source>
</evidence>
<sequence>MKNIWLIIKSDIKRNHMAVMLSVFGGLVLCLFMYFIGNFAAGSALSKIKIGLIDYDKSILSENFKFYLTRELNYELIENDNFEHLSKLLIDKDISVIIEIPKSFYEKFVGGEVEKLIITSTDDFENAAFTEAYMNSYLSSVHMLSKSSEGDEEIFVRYLSEYDKLNIPVYKEEILSGDSNKYMEREGFRYSIGFYLMIAFSLAMVVSFIIADDRKKGIYNRIAITPVKAVHYITGNSIFGFFLLLIESFIFCGFLAVLDADIGIPLYQIFLLMTLFSFFVTCFVIDASIMIKSKSGLTMLIMGFNNVGAILGGAYFTLELAPKNLQNIARILPQFWITDAINKLLDNPAADISYNVIILLLFTLLTFLIGAVLFSQNYKRG</sequence>
<dbReference type="Gene3D" id="3.40.1710.10">
    <property type="entry name" value="abc type-2 transporter like domain"/>
    <property type="match status" value="1"/>
</dbReference>
<feature type="transmembrane region" description="Helical" evidence="6">
    <location>
        <begin position="232"/>
        <end position="258"/>
    </location>
</feature>
<evidence type="ECO:0000313" key="9">
    <source>
        <dbReference type="Proteomes" id="UP000236497"/>
    </source>
</evidence>
<evidence type="ECO:0000256" key="1">
    <source>
        <dbReference type="ARBA" id="ARBA00004651"/>
    </source>
</evidence>
<dbReference type="EMBL" id="CVTD020000015">
    <property type="protein sequence ID" value="CRZ34410.1"/>
    <property type="molecule type" value="Genomic_DNA"/>
</dbReference>
<evidence type="ECO:0000256" key="2">
    <source>
        <dbReference type="ARBA" id="ARBA00022475"/>
    </source>
</evidence>
<feature type="domain" description="ABC-2 type transporter transmembrane" evidence="7">
    <location>
        <begin position="21"/>
        <end position="371"/>
    </location>
</feature>
<accession>A0A0H5SH72</accession>
<dbReference type="AlphaFoldDB" id="A0A0H5SH72"/>
<dbReference type="Proteomes" id="UP000236497">
    <property type="component" value="Unassembled WGS sequence"/>
</dbReference>
<keyword evidence="9" id="KW-1185">Reference proteome</keyword>